<comment type="similarity">
    <text evidence="2 9">Belongs to the beta-defensin family.</text>
</comment>
<evidence type="ECO:0000256" key="5">
    <source>
        <dbReference type="ARBA" id="ARBA00022729"/>
    </source>
</evidence>
<dbReference type="InterPro" id="IPR025933">
    <property type="entry name" value="Beta_defensin_dom"/>
</dbReference>
<protein>
    <recommendedName>
        <fullName evidence="9">Beta-defensin</fullName>
    </recommendedName>
</protein>
<feature type="domain" description="Beta-defensin" evidence="11">
    <location>
        <begin position="85"/>
        <end position="114"/>
    </location>
</feature>
<keyword evidence="5" id="KW-0732">Signal</keyword>
<evidence type="ECO:0000259" key="11">
    <source>
        <dbReference type="Pfam" id="PF13841"/>
    </source>
</evidence>
<organism evidence="12 13">
    <name type="scientific">Sapajus apella</name>
    <name type="common">Brown-capped capuchin</name>
    <name type="synonym">Cebus apella</name>
    <dbReference type="NCBI Taxonomy" id="9515"/>
    <lineage>
        <taxon>Eukaryota</taxon>
        <taxon>Metazoa</taxon>
        <taxon>Chordata</taxon>
        <taxon>Craniata</taxon>
        <taxon>Vertebrata</taxon>
        <taxon>Euteleostomi</taxon>
        <taxon>Mammalia</taxon>
        <taxon>Eutheria</taxon>
        <taxon>Euarchontoglires</taxon>
        <taxon>Primates</taxon>
        <taxon>Haplorrhini</taxon>
        <taxon>Platyrrhini</taxon>
        <taxon>Cebidae</taxon>
        <taxon>Cebinae</taxon>
        <taxon>Sapajus</taxon>
    </lineage>
</organism>
<keyword evidence="3 9" id="KW-0964">Secreted</keyword>
<dbReference type="CTD" id="100129216"/>
<dbReference type="RefSeq" id="XP_032124274.1">
    <property type="nucleotide sequence ID" value="XM_032268383.1"/>
</dbReference>
<dbReference type="GeneID" id="116543071"/>
<keyword evidence="10" id="KW-1133">Transmembrane helix</keyword>
<evidence type="ECO:0000313" key="13">
    <source>
        <dbReference type="RefSeq" id="XP_032124274.1"/>
    </source>
</evidence>
<evidence type="ECO:0000313" key="12">
    <source>
        <dbReference type="Proteomes" id="UP000504640"/>
    </source>
</evidence>
<evidence type="ECO:0000256" key="8">
    <source>
        <dbReference type="ARBA" id="ARBA00023157"/>
    </source>
</evidence>
<keyword evidence="6 9" id="KW-0211">Defensin</keyword>
<evidence type="ECO:0000256" key="2">
    <source>
        <dbReference type="ARBA" id="ARBA00007371"/>
    </source>
</evidence>
<keyword evidence="8" id="KW-1015">Disulfide bond</keyword>
<evidence type="ECO:0000256" key="6">
    <source>
        <dbReference type="ARBA" id="ARBA00022940"/>
    </source>
</evidence>
<dbReference type="PANTHER" id="PTHR47900">
    <property type="entry name" value="BETA-DEFENSIN 131A"/>
    <property type="match status" value="1"/>
</dbReference>
<gene>
    <name evidence="13" type="primary">DEFB131B</name>
</gene>
<feature type="transmembrane region" description="Helical" evidence="10">
    <location>
        <begin position="53"/>
        <end position="74"/>
    </location>
</feature>
<dbReference type="AlphaFoldDB" id="A0A6J3H333"/>
<keyword evidence="12" id="KW-1185">Reference proteome</keyword>
<proteinExistence type="inferred from homology"/>
<dbReference type="GO" id="GO:0042742">
    <property type="term" value="P:defense response to bacterium"/>
    <property type="evidence" value="ECO:0007669"/>
    <property type="project" value="UniProtKB-UniRule"/>
</dbReference>
<evidence type="ECO:0000256" key="10">
    <source>
        <dbReference type="SAM" id="Phobius"/>
    </source>
</evidence>
<keyword evidence="10" id="KW-0472">Membrane</keyword>
<evidence type="ECO:0000256" key="3">
    <source>
        <dbReference type="ARBA" id="ARBA00022525"/>
    </source>
</evidence>
<evidence type="ECO:0000256" key="4">
    <source>
        <dbReference type="ARBA" id="ARBA00022529"/>
    </source>
</evidence>
<comment type="function">
    <text evidence="9">Has antibacterial activity.</text>
</comment>
<keyword evidence="4 9" id="KW-0929">Antimicrobial</keyword>
<dbReference type="Pfam" id="PF13841">
    <property type="entry name" value="Defensin_beta_2"/>
    <property type="match status" value="1"/>
</dbReference>
<sequence length="127" mass="14378">MKEVNGTVSNSNNQHDDPKIPLCVSRVPAEACAQRTKCTQKSSSPQPLILSKLLYLFNHEGLVFIFGVLALSIIPPARSSSFNIRCHGKYYHCKLKCHADEYAMRYCPDNNICCRVKKTKFVGQTKW</sequence>
<keyword evidence="7 9" id="KW-0044">Antibiotic</keyword>
<evidence type="ECO:0000256" key="7">
    <source>
        <dbReference type="ARBA" id="ARBA00023022"/>
    </source>
</evidence>
<dbReference type="PANTHER" id="PTHR47900:SF1">
    <property type="entry name" value="BETA-DEFENSIN 131A"/>
    <property type="match status" value="1"/>
</dbReference>
<name>A0A6J3H333_SAPAP</name>
<dbReference type="GO" id="GO:0005615">
    <property type="term" value="C:extracellular space"/>
    <property type="evidence" value="ECO:0007669"/>
    <property type="project" value="TreeGrafter"/>
</dbReference>
<reference evidence="13" key="1">
    <citation type="submission" date="2025-08" db="UniProtKB">
        <authorList>
            <consortium name="RefSeq"/>
        </authorList>
    </citation>
    <scope>IDENTIFICATION</scope>
    <source>
        <tissue evidence="13">Blood</tissue>
    </source>
</reference>
<comment type="subcellular location">
    <subcellularLocation>
        <location evidence="1 9">Secreted</location>
    </subcellularLocation>
</comment>
<keyword evidence="10" id="KW-0812">Transmembrane</keyword>
<accession>A0A6J3H333</accession>
<dbReference type="Proteomes" id="UP000504640">
    <property type="component" value="Unplaced"/>
</dbReference>
<evidence type="ECO:0000256" key="1">
    <source>
        <dbReference type="ARBA" id="ARBA00004613"/>
    </source>
</evidence>
<evidence type="ECO:0000256" key="9">
    <source>
        <dbReference type="RuleBase" id="RU231113"/>
    </source>
</evidence>
<dbReference type="GO" id="GO:0045087">
    <property type="term" value="P:innate immune response"/>
    <property type="evidence" value="ECO:0007669"/>
    <property type="project" value="InterPro"/>
</dbReference>